<proteinExistence type="predicted"/>
<evidence type="ECO:0000313" key="3">
    <source>
        <dbReference type="Proteomes" id="UP000054018"/>
    </source>
</evidence>
<organism evidence="2 3">
    <name type="scientific">Pisolithus microcarpus 441</name>
    <dbReference type="NCBI Taxonomy" id="765257"/>
    <lineage>
        <taxon>Eukaryota</taxon>
        <taxon>Fungi</taxon>
        <taxon>Dikarya</taxon>
        <taxon>Basidiomycota</taxon>
        <taxon>Agaricomycotina</taxon>
        <taxon>Agaricomycetes</taxon>
        <taxon>Agaricomycetidae</taxon>
        <taxon>Boletales</taxon>
        <taxon>Sclerodermatineae</taxon>
        <taxon>Pisolithaceae</taxon>
        <taxon>Pisolithus</taxon>
    </lineage>
</organism>
<feature type="compositionally biased region" description="Polar residues" evidence="1">
    <location>
        <begin position="49"/>
        <end position="62"/>
    </location>
</feature>
<sequence>MTDHQPDLSMAMTEPTMTGTSLSVPTTTPATTENVIPIDSPAIAVARPTMSSSLTINPTLTPVTMDKGKRREKSSERERESGGKIEKMEKLTNNNWSAWKKKMTAALHTHDLYDIIARQDPKPSMLKVDELKEWQK</sequence>
<dbReference type="Proteomes" id="UP000054018">
    <property type="component" value="Unassembled WGS sequence"/>
</dbReference>
<keyword evidence="3" id="KW-1185">Reference proteome</keyword>
<dbReference type="STRING" id="765257.A0A0C9YXF7"/>
<feature type="compositionally biased region" description="Polar residues" evidence="1">
    <location>
        <begin position="15"/>
        <end position="34"/>
    </location>
</feature>
<reference evidence="3" key="2">
    <citation type="submission" date="2015-01" db="EMBL/GenBank/DDBJ databases">
        <title>Evolutionary Origins and Diversification of the Mycorrhizal Mutualists.</title>
        <authorList>
            <consortium name="DOE Joint Genome Institute"/>
            <consortium name="Mycorrhizal Genomics Consortium"/>
            <person name="Kohler A."/>
            <person name="Kuo A."/>
            <person name="Nagy L.G."/>
            <person name="Floudas D."/>
            <person name="Copeland A."/>
            <person name="Barry K.W."/>
            <person name="Cichocki N."/>
            <person name="Veneault-Fourrey C."/>
            <person name="LaButti K."/>
            <person name="Lindquist E.A."/>
            <person name="Lipzen A."/>
            <person name="Lundell T."/>
            <person name="Morin E."/>
            <person name="Murat C."/>
            <person name="Riley R."/>
            <person name="Ohm R."/>
            <person name="Sun H."/>
            <person name="Tunlid A."/>
            <person name="Henrissat B."/>
            <person name="Grigoriev I.V."/>
            <person name="Hibbett D.S."/>
            <person name="Martin F."/>
        </authorList>
    </citation>
    <scope>NUCLEOTIDE SEQUENCE [LARGE SCALE GENOMIC DNA]</scope>
    <source>
        <strain evidence="3">441</strain>
    </source>
</reference>
<protein>
    <submittedName>
        <fullName evidence="2">Uncharacterized protein</fullName>
    </submittedName>
</protein>
<dbReference type="EMBL" id="KN833802">
    <property type="protein sequence ID" value="KIK18554.1"/>
    <property type="molecule type" value="Genomic_DNA"/>
</dbReference>
<accession>A0A0C9YXF7</accession>
<gene>
    <name evidence="2" type="ORF">PISMIDRAFT_631257</name>
</gene>
<reference evidence="2 3" key="1">
    <citation type="submission" date="2014-04" db="EMBL/GenBank/DDBJ databases">
        <authorList>
            <consortium name="DOE Joint Genome Institute"/>
            <person name="Kuo A."/>
            <person name="Kohler A."/>
            <person name="Costa M.D."/>
            <person name="Nagy L.G."/>
            <person name="Floudas D."/>
            <person name="Copeland A."/>
            <person name="Barry K.W."/>
            <person name="Cichocki N."/>
            <person name="Veneault-Fourrey C."/>
            <person name="LaButti K."/>
            <person name="Lindquist E.A."/>
            <person name="Lipzen A."/>
            <person name="Lundell T."/>
            <person name="Morin E."/>
            <person name="Murat C."/>
            <person name="Sun H."/>
            <person name="Tunlid A."/>
            <person name="Henrissat B."/>
            <person name="Grigoriev I.V."/>
            <person name="Hibbett D.S."/>
            <person name="Martin F."/>
            <person name="Nordberg H.P."/>
            <person name="Cantor M.N."/>
            <person name="Hua S.X."/>
        </authorList>
    </citation>
    <scope>NUCLEOTIDE SEQUENCE [LARGE SCALE GENOMIC DNA]</scope>
    <source>
        <strain evidence="2 3">441</strain>
    </source>
</reference>
<evidence type="ECO:0000313" key="2">
    <source>
        <dbReference type="EMBL" id="KIK18554.1"/>
    </source>
</evidence>
<dbReference type="AlphaFoldDB" id="A0A0C9YXF7"/>
<feature type="region of interest" description="Disordered" evidence="1">
    <location>
        <begin position="49"/>
        <end position="86"/>
    </location>
</feature>
<name>A0A0C9YXF7_9AGAM</name>
<dbReference type="HOGENOM" id="CLU_1876235_0_0_1"/>
<feature type="compositionally biased region" description="Basic and acidic residues" evidence="1">
    <location>
        <begin position="66"/>
        <end position="86"/>
    </location>
</feature>
<feature type="region of interest" description="Disordered" evidence="1">
    <location>
        <begin position="1"/>
        <end position="35"/>
    </location>
</feature>
<evidence type="ECO:0000256" key="1">
    <source>
        <dbReference type="SAM" id="MobiDB-lite"/>
    </source>
</evidence>